<dbReference type="SMART" id="SM01060">
    <property type="entry name" value="Catalase"/>
    <property type="match status" value="1"/>
</dbReference>
<dbReference type="GO" id="GO:0042542">
    <property type="term" value="P:response to hydrogen peroxide"/>
    <property type="evidence" value="ECO:0007669"/>
    <property type="project" value="TreeGrafter"/>
</dbReference>
<dbReference type="EMBL" id="PYWC01000082">
    <property type="protein sequence ID" value="PWW73282.1"/>
    <property type="molecule type" value="Genomic_DNA"/>
</dbReference>
<dbReference type="PIRSF" id="PIRSF038928">
    <property type="entry name" value="Catalase_clade1-3"/>
    <property type="match status" value="1"/>
</dbReference>
<evidence type="ECO:0000256" key="3">
    <source>
        <dbReference type="ARBA" id="ARBA00022617"/>
    </source>
</evidence>
<comment type="cofactor">
    <cofactor evidence="8">
        <name>heme</name>
        <dbReference type="ChEBI" id="CHEBI:30413"/>
    </cofactor>
</comment>
<evidence type="ECO:0000313" key="10">
    <source>
        <dbReference type="EMBL" id="PWW73282.1"/>
    </source>
</evidence>
<dbReference type="GO" id="GO:0004096">
    <property type="term" value="F:catalase activity"/>
    <property type="evidence" value="ECO:0007669"/>
    <property type="project" value="UniProtKB-EC"/>
</dbReference>
<feature type="domain" description="Catalase core" evidence="9">
    <location>
        <begin position="68"/>
        <end position="451"/>
    </location>
</feature>
<dbReference type="InterPro" id="IPR018028">
    <property type="entry name" value="Catalase"/>
</dbReference>
<gene>
    <name evidence="10" type="ORF">C7212DRAFT_353913</name>
</gene>
<evidence type="ECO:0000256" key="6">
    <source>
        <dbReference type="ARBA" id="ARBA00023004"/>
    </source>
</evidence>
<dbReference type="GO" id="GO:0046872">
    <property type="term" value="F:metal ion binding"/>
    <property type="evidence" value="ECO:0007669"/>
    <property type="project" value="UniProtKB-KW"/>
</dbReference>
<dbReference type="GO" id="GO:0020037">
    <property type="term" value="F:heme binding"/>
    <property type="evidence" value="ECO:0007669"/>
    <property type="project" value="InterPro"/>
</dbReference>
<keyword evidence="3 8" id="KW-0349">Heme</keyword>
<dbReference type="PANTHER" id="PTHR11465:SF13">
    <property type="entry name" value="CATALASE (EUROFUNG)"/>
    <property type="match status" value="1"/>
</dbReference>
<proteinExistence type="inferred from homology"/>
<evidence type="ECO:0000256" key="1">
    <source>
        <dbReference type="ARBA" id="ARBA00005329"/>
    </source>
</evidence>
<name>A0A317SG03_9PEZI</name>
<dbReference type="Pfam" id="PF00199">
    <property type="entry name" value="Catalase"/>
    <property type="match status" value="1"/>
</dbReference>
<evidence type="ECO:0000256" key="5">
    <source>
        <dbReference type="ARBA" id="ARBA00023002"/>
    </source>
</evidence>
<keyword evidence="5" id="KW-0560">Oxidoreductase</keyword>
<dbReference type="InterPro" id="IPR020835">
    <property type="entry name" value="Catalase_sf"/>
</dbReference>
<dbReference type="AlphaFoldDB" id="A0A317SG03"/>
<dbReference type="STRING" id="42249.A0A317SG03"/>
<keyword evidence="7" id="KW-0376">Hydrogen peroxide</keyword>
<dbReference type="GO" id="GO:0005777">
    <property type="term" value="C:peroxisome"/>
    <property type="evidence" value="ECO:0007669"/>
    <property type="project" value="TreeGrafter"/>
</dbReference>
<sequence>MTSKSSDNPITHPTQAAASALGVAGVDPSAGQKKLFFQQHNSGPAEIAARITGVVTGGNWEDDELKFTNNEGILSPDPAHSKDVGGIPVASDTFLFQTCNRSGTPEREVHAAGSGAFGYFECTKDMSELTRACLYNKVGRKTPIFMRFSTVTFGKEFPDQARNPRGFAIKHYTEEGNYDIVGLNWPIFFCRDPIQGPDAIRSQQRNPVNFLLDYNATFDFLANVPESNHAGMMLFSNHGHPKGWRRMHGFGCHAFKWVNGEGQFVYVKYHFICDKGSAQFTWDEAVRTCGQDPDFSKRDLWQAIERRESVTWTAKIQIMRPEQVDPVELGFDPFDVTKVWPRESFPMQDFGRLVLNKNPEDYYRDVEQSAFSPGSMVPGIEHSRDRLLQFRMSFYRGAQVRRIGPNLDQIPVNCPFMSPSRASINFDDPLRSDGNASGSPCYAPNSFANKFRPDTAEAPCEVSGNIVSRQGHCSGDRLKEYDQVRELYVRVMNDKERVDLHDNTAAVLGLVEYPVIQMKYLAQCYCIKPDYARAIYDLLTKKEFDFEKVKEMAKDAPSFGRERRFMPSQESRRLVGRQAGMPAYQMYS</sequence>
<keyword evidence="4 8" id="KW-0479">Metal-binding</keyword>
<dbReference type="InterPro" id="IPR010582">
    <property type="entry name" value="Catalase_immune_responsive"/>
</dbReference>
<accession>A0A317SG03</accession>
<dbReference type="GO" id="GO:0005739">
    <property type="term" value="C:mitochondrion"/>
    <property type="evidence" value="ECO:0007669"/>
    <property type="project" value="TreeGrafter"/>
</dbReference>
<keyword evidence="11" id="KW-1185">Reference proteome</keyword>
<organism evidence="10 11">
    <name type="scientific">Tuber magnatum</name>
    <name type="common">white Piedmont truffle</name>
    <dbReference type="NCBI Taxonomy" id="42249"/>
    <lineage>
        <taxon>Eukaryota</taxon>
        <taxon>Fungi</taxon>
        <taxon>Dikarya</taxon>
        <taxon>Ascomycota</taxon>
        <taxon>Pezizomycotina</taxon>
        <taxon>Pezizomycetes</taxon>
        <taxon>Pezizales</taxon>
        <taxon>Tuberaceae</taxon>
        <taxon>Tuber</taxon>
    </lineage>
</organism>
<dbReference type="OrthoDB" id="6880011at2759"/>
<dbReference type="PANTHER" id="PTHR11465">
    <property type="entry name" value="CATALASE"/>
    <property type="match status" value="1"/>
</dbReference>
<comment type="caution">
    <text evidence="10">The sequence shown here is derived from an EMBL/GenBank/DDBJ whole genome shotgun (WGS) entry which is preliminary data.</text>
</comment>
<dbReference type="InterPro" id="IPR011614">
    <property type="entry name" value="Catalase_core"/>
</dbReference>
<dbReference type="InterPro" id="IPR024711">
    <property type="entry name" value="Catalase_clade1/3"/>
</dbReference>
<keyword evidence="2" id="KW-0575">Peroxidase</keyword>
<evidence type="ECO:0000259" key="9">
    <source>
        <dbReference type="SMART" id="SM01060"/>
    </source>
</evidence>
<comment type="similarity">
    <text evidence="1">Belongs to the catalase family.</text>
</comment>
<dbReference type="PROSITE" id="PS51402">
    <property type="entry name" value="CATALASE_3"/>
    <property type="match status" value="1"/>
</dbReference>
<protein>
    <submittedName>
        <fullName evidence="10">Catalase</fullName>
    </submittedName>
</protein>
<evidence type="ECO:0000313" key="11">
    <source>
        <dbReference type="Proteomes" id="UP000246991"/>
    </source>
</evidence>
<evidence type="ECO:0000256" key="7">
    <source>
        <dbReference type="ARBA" id="ARBA00023324"/>
    </source>
</evidence>
<evidence type="ECO:0000256" key="2">
    <source>
        <dbReference type="ARBA" id="ARBA00022559"/>
    </source>
</evidence>
<feature type="binding site" description="axial binding residue" evidence="8">
    <location>
        <position position="395"/>
    </location>
    <ligand>
        <name>heme</name>
        <dbReference type="ChEBI" id="CHEBI:30413"/>
    </ligand>
    <ligandPart>
        <name>Fe</name>
        <dbReference type="ChEBI" id="CHEBI:18248"/>
    </ligandPart>
</feature>
<keyword evidence="6 8" id="KW-0408">Iron</keyword>
<evidence type="ECO:0000256" key="4">
    <source>
        <dbReference type="ARBA" id="ARBA00022723"/>
    </source>
</evidence>
<dbReference type="Pfam" id="PF06628">
    <property type="entry name" value="Catalase-rel"/>
    <property type="match status" value="1"/>
</dbReference>
<reference evidence="10 11" key="1">
    <citation type="submission" date="2018-03" db="EMBL/GenBank/DDBJ databases">
        <title>Genomes of Pezizomycetes fungi and the evolution of truffles.</title>
        <authorList>
            <person name="Murat C."/>
            <person name="Payen T."/>
            <person name="Noel B."/>
            <person name="Kuo A."/>
            <person name="Martin F.M."/>
        </authorList>
    </citation>
    <scope>NUCLEOTIDE SEQUENCE [LARGE SCALE GENOMIC DNA]</scope>
    <source>
        <strain evidence="10">091103-1</strain>
    </source>
</reference>
<dbReference type="PRINTS" id="PR00067">
    <property type="entry name" value="CATALASE"/>
</dbReference>
<dbReference type="GO" id="GO:0042744">
    <property type="term" value="P:hydrogen peroxide catabolic process"/>
    <property type="evidence" value="ECO:0007669"/>
    <property type="project" value="UniProtKB-KW"/>
</dbReference>
<dbReference type="Gene3D" id="2.40.180.10">
    <property type="entry name" value="Catalase core domain"/>
    <property type="match status" value="1"/>
</dbReference>
<evidence type="ECO:0000256" key="8">
    <source>
        <dbReference type="PIRSR" id="PIRSR038928-2"/>
    </source>
</evidence>
<dbReference type="Proteomes" id="UP000246991">
    <property type="component" value="Unassembled WGS sequence"/>
</dbReference>
<dbReference type="SUPFAM" id="SSF56634">
    <property type="entry name" value="Heme-dependent catalase-like"/>
    <property type="match status" value="1"/>
</dbReference>